<organism evidence="2 3">
    <name type="scientific">Temnothorax longispinosus</name>
    <dbReference type="NCBI Taxonomy" id="300112"/>
    <lineage>
        <taxon>Eukaryota</taxon>
        <taxon>Metazoa</taxon>
        <taxon>Ecdysozoa</taxon>
        <taxon>Arthropoda</taxon>
        <taxon>Hexapoda</taxon>
        <taxon>Insecta</taxon>
        <taxon>Pterygota</taxon>
        <taxon>Neoptera</taxon>
        <taxon>Endopterygota</taxon>
        <taxon>Hymenoptera</taxon>
        <taxon>Apocrita</taxon>
        <taxon>Aculeata</taxon>
        <taxon>Formicoidea</taxon>
        <taxon>Formicidae</taxon>
        <taxon>Myrmicinae</taxon>
        <taxon>Temnothorax</taxon>
    </lineage>
</organism>
<keyword evidence="3" id="KW-1185">Reference proteome</keyword>
<dbReference type="EMBL" id="QBLH01000429">
    <property type="protein sequence ID" value="TGZ55666.1"/>
    <property type="molecule type" value="Genomic_DNA"/>
</dbReference>
<reference evidence="2 3" key="1">
    <citation type="journal article" date="2019" name="Philos. Trans. R. Soc. Lond., B, Biol. Sci.">
        <title>Ant behaviour and brain gene expression of defending hosts depend on the ecological success of the intruding social parasite.</title>
        <authorList>
            <person name="Kaur R."/>
            <person name="Stoldt M."/>
            <person name="Jongepier E."/>
            <person name="Feldmeyer B."/>
            <person name="Menzel F."/>
            <person name="Bornberg-Bauer E."/>
            <person name="Foitzik S."/>
        </authorList>
    </citation>
    <scope>NUCLEOTIDE SEQUENCE [LARGE SCALE GENOMIC DNA]</scope>
    <source>
        <tissue evidence="2">Whole body</tissue>
    </source>
</reference>
<name>A0A4S2L0Q8_9HYME</name>
<sequence length="602" mass="66571">MPGMASATGLLSARIRPIRRPKPKPLSLFIQRSRIYIQSVELSGCTRAAPFALRPFAGLFNPYPYGCSVLCNHPADCEAKEVVRRAKDTWVKKFHPPYIEKTDVTLYKIYVKSYATEGKALLLPEEMEMIRTSLLAVGAGGGGGEATAGNVGGGGGGDGYNAEMTASAVPEELFRKYTETDSRPLTPAPTLASGPTALTGRPAQEDLPVTCNPRERTTLVLDLRTSSQNQQVENETFSWHALTLELPPTPRKSEIFVCKPISRPQQSLAAPVPVPPPPSPPSPIAEKCETSSSRNVEEEADSEQQPAITRRRGKRLRKRKCRRDSTYGQQTEVRDPLEPTVTQVSQVGDGSRRSSLHVNTGEVDGSSTSPKRTSPAQTTSHTMPPSFLAPDVLKHLCRELDRDKVETEFSIKRRIALEEALRVKGDTYSRGSRQTSAGPSVENAPRIFSRQTARFELLDSQSLRGLTSLQYLSKHAYITSGRKLIFGRIFNKFNEEALHSARRISPSDVEEALREVVGKVLTDEQRSYMKSVIGDVTQPLGFREWCGLCAAVERLLCPLPSRESDPPTWLERTDFEALERRLKSAGSVDSTLTLLLKEIRDR</sequence>
<evidence type="ECO:0000313" key="2">
    <source>
        <dbReference type="EMBL" id="TGZ55666.1"/>
    </source>
</evidence>
<dbReference type="AlphaFoldDB" id="A0A4S2L0Q8"/>
<protein>
    <submittedName>
        <fullName evidence="2">Uncharacterized protein</fullName>
    </submittedName>
</protein>
<feature type="compositionally biased region" description="Basic residues" evidence="1">
    <location>
        <begin position="309"/>
        <end position="322"/>
    </location>
</feature>
<dbReference type="STRING" id="300112.A0A4S2L0Q8"/>
<feature type="compositionally biased region" description="Pro residues" evidence="1">
    <location>
        <begin position="272"/>
        <end position="283"/>
    </location>
</feature>
<dbReference type="Proteomes" id="UP000310200">
    <property type="component" value="Unassembled WGS sequence"/>
</dbReference>
<evidence type="ECO:0000256" key="1">
    <source>
        <dbReference type="SAM" id="MobiDB-lite"/>
    </source>
</evidence>
<comment type="caution">
    <text evidence="2">The sequence shown here is derived from an EMBL/GenBank/DDBJ whole genome shotgun (WGS) entry which is preliminary data.</text>
</comment>
<accession>A0A4S2L0Q8</accession>
<dbReference type="PANTHER" id="PTHR36696:SF1">
    <property type="entry name" value="EF-HAND DOMAIN-CONTAINING PROTEIN"/>
    <property type="match status" value="1"/>
</dbReference>
<feature type="compositionally biased region" description="Polar residues" evidence="1">
    <location>
        <begin position="365"/>
        <end position="383"/>
    </location>
</feature>
<gene>
    <name evidence="2" type="ORF">DBV15_01355</name>
</gene>
<dbReference type="PANTHER" id="PTHR36696">
    <property type="entry name" value="AGAP012002-PA"/>
    <property type="match status" value="1"/>
</dbReference>
<feature type="region of interest" description="Disordered" evidence="1">
    <location>
        <begin position="179"/>
        <end position="209"/>
    </location>
</feature>
<evidence type="ECO:0000313" key="3">
    <source>
        <dbReference type="Proteomes" id="UP000310200"/>
    </source>
</evidence>
<proteinExistence type="predicted"/>
<feature type="region of interest" description="Disordered" evidence="1">
    <location>
        <begin position="267"/>
        <end position="387"/>
    </location>
</feature>